<feature type="compositionally biased region" description="Polar residues" evidence="1">
    <location>
        <begin position="120"/>
        <end position="132"/>
    </location>
</feature>
<name>A0A2T9YHH9_9FUNG</name>
<evidence type="ECO:0000313" key="4">
    <source>
        <dbReference type="Proteomes" id="UP000245383"/>
    </source>
</evidence>
<comment type="caution">
    <text evidence="3">The sequence shown here is derived from an EMBL/GenBank/DDBJ whole genome shotgun (WGS) entry which is preliminary data.</text>
</comment>
<proteinExistence type="predicted"/>
<keyword evidence="4" id="KW-1185">Reference proteome</keyword>
<gene>
    <name evidence="3" type="ORF">BB561_004206</name>
</gene>
<feature type="chain" id="PRO_5015613702" evidence="2">
    <location>
        <begin position="22"/>
        <end position="323"/>
    </location>
</feature>
<evidence type="ECO:0000313" key="3">
    <source>
        <dbReference type="EMBL" id="PVU91791.1"/>
    </source>
</evidence>
<accession>A0A2T9YHH9</accession>
<reference evidence="3 4" key="1">
    <citation type="journal article" date="2018" name="MBio">
        <title>Comparative Genomics Reveals the Core Gene Toolbox for the Fungus-Insect Symbiosis.</title>
        <authorList>
            <person name="Wang Y."/>
            <person name="Stata M."/>
            <person name="Wang W."/>
            <person name="Stajich J.E."/>
            <person name="White M.M."/>
            <person name="Moncalvo J.M."/>
        </authorList>
    </citation>
    <scope>NUCLEOTIDE SEQUENCE [LARGE SCALE GENOMIC DNA]</scope>
    <source>
        <strain evidence="3 4">SWE-8-4</strain>
    </source>
</reference>
<feature type="region of interest" description="Disordered" evidence="1">
    <location>
        <begin position="300"/>
        <end position="323"/>
    </location>
</feature>
<keyword evidence="2" id="KW-0732">Signal</keyword>
<feature type="region of interest" description="Disordered" evidence="1">
    <location>
        <begin position="115"/>
        <end position="137"/>
    </location>
</feature>
<organism evidence="3 4">
    <name type="scientific">Smittium simulii</name>
    <dbReference type="NCBI Taxonomy" id="133385"/>
    <lineage>
        <taxon>Eukaryota</taxon>
        <taxon>Fungi</taxon>
        <taxon>Fungi incertae sedis</taxon>
        <taxon>Zoopagomycota</taxon>
        <taxon>Kickxellomycotina</taxon>
        <taxon>Harpellomycetes</taxon>
        <taxon>Harpellales</taxon>
        <taxon>Legeriomycetaceae</taxon>
        <taxon>Smittium</taxon>
    </lineage>
</organism>
<protein>
    <submittedName>
        <fullName evidence="3">Uncharacterized protein</fullName>
    </submittedName>
</protein>
<dbReference type="Proteomes" id="UP000245383">
    <property type="component" value="Unassembled WGS sequence"/>
</dbReference>
<evidence type="ECO:0000256" key="2">
    <source>
        <dbReference type="SAM" id="SignalP"/>
    </source>
</evidence>
<dbReference type="STRING" id="133385.A0A2T9YHH9"/>
<feature type="signal peptide" evidence="2">
    <location>
        <begin position="1"/>
        <end position="21"/>
    </location>
</feature>
<sequence>MKFTLSSAALILIARQAPVQAGSQGLYPVDYSNKGKDFYLGEGSYNEDLGYDDGSNGDYSGNVDYEKYSGDKNKWSYDNNVVIERKTITKTVTPSYCLPRVTKIVDCDDEYYNRRRPNGKYNNGSKNTYNSGGSYGKDSSAYNVTPTAYDGGNSGAYDGGYPGAYDGGKPGAYDGGKPGAYNGGKPGAYDGGYPGAYDGGKPGAYNGGKPGAYDGGKPGAYNGGYPGAYDGGYPGAYDGGKPGAYDGGKPGAYNGGKPGAYNGGYPGAYDAYNGVNPVPYAMPVGTTGVATNGTVADTTGATAGDTTGATAGDTTGATTDGTV</sequence>
<evidence type="ECO:0000256" key="1">
    <source>
        <dbReference type="SAM" id="MobiDB-lite"/>
    </source>
</evidence>
<dbReference type="EMBL" id="MBFR01000185">
    <property type="protein sequence ID" value="PVU91791.1"/>
    <property type="molecule type" value="Genomic_DNA"/>
</dbReference>
<dbReference type="AlphaFoldDB" id="A0A2T9YHH9"/>